<dbReference type="Proteomes" id="UP001266099">
    <property type="component" value="Unassembled WGS sequence"/>
</dbReference>
<gene>
    <name evidence="1" type="ORF">J2S36_000453</name>
</gene>
<keyword evidence="2" id="KW-1185">Reference proteome</keyword>
<sequence length="183" mass="19651">MESFRRYLILTPFADAAVVSRILELRKLHAAVVDTDSGVLVYRDLPPKKYDDWDISEILGGSDTGTSQADPKVAFAPDSPVIDFQNLEFTAESERDPVLVAKFLSQLSQYGVVLFTVELGDDVGGEAGVSGLVHATRVVAGQMQEELAPGLTLAVLDPKVEELLIAPPNLPPAANSDSTSAER</sequence>
<name>A0ABU1T218_9ACTO</name>
<proteinExistence type="predicted"/>
<dbReference type="EMBL" id="JAVDUJ010000001">
    <property type="protein sequence ID" value="MDR6938910.1"/>
    <property type="molecule type" value="Genomic_DNA"/>
</dbReference>
<reference evidence="1 2" key="1">
    <citation type="submission" date="2023-07" db="EMBL/GenBank/DDBJ databases">
        <title>Sequencing the genomes of 1000 actinobacteria strains.</title>
        <authorList>
            <person name="Klenk H.-P."/>
        </authorList>
    </citation>
    <scope>NUCLEOTIDE SEQUENCE [LARGE SCALE GENOMIC DNA]</scope>
    <source>
        <strain evidence="1 2">DSM 15539</strain>
    </source>
</reference>
<accession>A0ABU1T218</accession>
<comment type="caution">
    <text evidence="1">The sequence shown here is derived from an EMBL/GenBank/DDBJ whole genome shotgun (WGS) entry which is preliminary data.</text>
</comment>
<evidence type="ECO:0000313" key="1">
    <source>
        <dbReference type="EMBL" id="MDR6938910.1"/>
    </source>
</evidence>
<dbReference type="RefSeq" id="WP_309955106.1">
    <property type="nucleotide sequence ID" value="NZ_CP136414.1"/>
</dbReference>
<protein>
    <submittedName>
        <fullName evidence="1">Uncharacterized protein</fullName>
    </submittedName>
</protein>
<evidence type="ECO:0000313" key="2">
    <source>
        <dbReference type="Proteomes" id="UP001266099"/>
    </source>
</evidence>
<organism evidence="1 2">
    <name type="scientific">Arcanobacterium hippocoleae</name>
    <dbReference type="NCBI Taxonomy" id="149017"/>
    <lineage>
        <taxon>Bacteria</taxon>
        <taxon>Bacillati</taxon>
        <taxon>Actinomycetota</taxon>
        <taxon>Actinomycetes</taxon>
        <taxon>Actinomycetales</taxon>
        <taxon>Actinomycetaceae</taxon>
        <taxon>Arcanobacterium</taxon>
    </lineage>
</organism>